<name>A0A9R1USF2_LACSA</name>
<evidence type="ECO:0008006" key="4">
    <source>
        <dbReference type="Google" id="ProtNLM"/>
    </source>
</evidence>
<dbReference type="EMBL" id="NBSK02000008">
    <property type="protein sequence ID" value="KAJ0192464.1"/>
    <property type="molecule type" value="Genomic_DNA"/>
</dbReference>
<dbReference type="InterPro" id="IPR007612">
    <property type="entry name" value="LOR"/>
</dbReference>
<keyword evidence="3" id="KW-1185">Reference proteome</keyword>
<dbReference type="AlphaFoldDB" id="A0A9R1USF2"/>
<evidence type="ECO:0000313" key="3">
    <source>
        <dbReference type="Proteomes" id="UP000235145"/>
    </source>
</evidence>
<reference evidence="2 3" key="1">
    <citation type="journal article" date="2017" name="Nat. Commun.">
        <title>Genome assembly with in vitro proximity ligation data and whole-genome triplication in lettuce.</title>
        <authorList>
            <person name="Reyes-Chin-Wo S."/>
            <person name="Wang Z."/>
            <person name="Yang X."/>
            <person name="Kozik A."/>
            <person name="Arikit S."/>
            <person name="Song C."/>
            <person name="Xia L."/>
            <person name="Froenicke L."/>
            <person name="Lavelle D.O."/>
            <person name="Truco M.J."/>
            <person name="Xia R."/>
            <person name="Zhu S."/>
            <person name="Xu C."/>
            <person name="Xu H."/>
            <person name="Xu X."/>
            <person name="Cox K."/>
            <person name="Korf I."/>
            <person name="Meyers B.C."/>
            <person name="Michelmore R.W."/>
        </authorList>
    </citation>
    <scope>NUCLEOTIDE SEQUENCE [LARGE SCALE GENOMIC DNA]</scope>
    <source>
        <strain evidence="3">cv. Salinas</strain>
        <tissue evidence="2">Seedlings</tissue>
    </source>
</reference>
<organism evidence="2 3">
    <name type="scientific">Lactuca sativa</name>
    <name type="common">Garden lettuce</name>
    <dbReference type="NCBI Taxonomy" id="4236"/>
    <lineage>
        <taxon>Eukaryota</taxon>
        <taxon>Viridiplantae</taxon>
        <taxon>Streptophyta</taxon>
        <taxon>Embryophyta</taxon>
        <taxon>Tracheophyta</taxon>
        <taxon>Spermatophyta</taxon>
        <taxon>Magnoliopsida</taxon>
        <taxon>eudicotyledons</taxon>
        <taxon>Gunneridae</taxon>
        <taxon>Pentapetalae</taxon>
        <taxon>asterids</taxon>
        <taxon>campanulids</taxon>
        <taxon>Asterales</taxon>
        <taxon>Asteraceae</taxon>
        <taxon>Cichorioideae</taxon>
        <taxon>Cichorieae</taxon>
        <taxon>Lactucinae</taxon>
        <taxon>Lactuca</taxon>
    </lineage>
</organism>
<evidence type="ECO:0000256" key="1">
    <source>
        <dbReference type="ARBA" id="ARBA00005437"/>
    </source>
</evidence>
<comment type="caution">
    <text evidence="2">The sequence shown here is derived from an EMBL/GenBank/DDBJ whole genome shotgun (WGS) entry which is preliminary data.</text>
</comment>
<proteinExistence type="inferred from homology"/>
<dbReference type="Proteomes" id="UP000235145">
    <property type="component" value="Unassembled WGS sequence"/>
</dbReference>
<dbReference type="InterPro" id="IPR038595">
    <property type="entry name" value="LOR_sf"/>
</dbReference>
<dbReference type="Pfam" id="PF04525">
    <property type="entry name" value="LOR"/>
    <property type="match status" value="1"/>
</dbReference>
<dbReference type="OrthoDB" id="97518at2759"/>
<protein>
    <recommendedName>
        <fullName evidence="4">Tubby C-terminal domain-containing protein</fullName>
    </recommendedName>
</protein>
<comment type="similarity">
    <text evidence="1">Belongs to the LOR family.</text>
</comment>
<dbReference type="PANTHER" id="PTHR31087">
    <property type="match status" value="1"/>
</dbReference>
<dbReference type="InterPro" id="IPR025659">
    <property type="entry name" value="Tubby-like_C"/>
</dbReference>
<accession>A0A9R1USF2</accession>
<sequence length="224" mass="25119">MAEPSYPPLSSPVAVIGSQFIVPYQFDFIVDRNSRGNLVINDMSHKIMLKVKPCDTSFHHQRLLLDVDEKPIVLMRKKIMSEHDRWNVFRGNSKSKSEMIFTTKTPDMMQSMTNVHVLLANKTGSKDVCDFKMTGSWSKRNCTIYMGDTSTTIAQMNKMQSSENIKLVKNKFMVTIYPNVDYAFVVTLIAIVEAMKSSNSNTKGEVAVELTTSGVGDVIGAIFS</sequence>
<gene>
    <name evidence="2" type="ORF">LSAT_V11C800434190</name>
</gene>
<dbReference type="PANTHER" id="PTHR31087:SF122">
    <property type="entry name" value="TUBBY-LIKE PROTEIN"/>
    <property type="match status" value="1"/>
</dbReference>
<dbReference type="Gene3D" id="2.40.160.200">
    <property type="entry name" value="LURP1-related"/>
    <property type="match status" value="1"/>
</dbReference>
<evidence type="ECO:0000313" key="2">
    <source>
        <dbReference type="EMBL" id="KAJ0192464.1"/>
    </source>
</evidence>
<dbReference type="SUPFAM" id="SSF54518">
    <property type="entry name" value="Tubby C-terminal domain-like"/>
    <property type="match status" value="1"/>
</dbReference>